<feature type="transmembrane region" description="Helical" evidence="1">
    <location>
        <begin position="12"/>
        <end position="36"/>
    </location>
</feature>
<dbReference type="Pfam" id="PF07963">
    <property type="entry name" value="N_methyl"/>
    <property type="match status" value="1"/>
</dbReference>
<evidence type="ECO:0000313" key="3">
    <source>
        <dbReference type="Proteomes" id="UP000034753"/>
    </source>
</evidence>
<comment type="caution">
    <text evidence="2">The sequence shown here is derived from an EMBL/GenBank/DDBJ whole genome shotgun (WGS) entry which is preliminary data.</text>
</comment>
<protein>
    <recommendedName>
        <fullName evidence="4">Prepilin-type N-terminal cleavage/methylation domain-containing protein</fullName>
    </recommendedName>
</protein>
<dbReference type="SUPFAM" id="SSF54523">
    <property type="entry name" value="Pili subunits"/>
    <property type="match status" value="1"/>
</dbReference>
<reference evidence="2 3" key="1">
    <citation type="journal article" date="2015" name="Nature">
        <title>rRNA introns, odd ribosomes, and small enigmatic genomes across a large radiation of phyla.</title>
        <authorList>
            <person name="Brown C.T."/>
            <person name="Hug L.A."/>
            <person name="Thomas B.C."/>
            <person name="Sharon I."/>
            <person name="Castelle C.J."/>
            <person name="Singh A."/>
            <person name="Wilkins M.J."/>
            <person name="Williams K.H."/>
            <person name="Banfield J.F."/>
        </authorList>
    </citation>
    <scope>NUCLEOTIDE SEQUENCE [LARGE SCALE GENOMIC DNA]</scope>
</reference>
<accession>A0A0G0WFS4</accession>
<dbReference type="InterPro" id="IPR012902">
    <property type="entry name" value="N_methyl_site"/>
</dbReference>
<proteinExistence type="predicted"/>
<dbReference type="Proteomes" id="UP000034753">
    <property type="component" value="Unassembled WGS sequence"/>
</dbReference>
<dbReference type="Gene3D" id="3.30.700.10">
    <property type="entry name" value="Glycoprotein, Type 4 Pilin"/>
    <property type="match status" value="1"/>
</dbReference>
<evidence type="ECO:0000256" key="1">
    <source>
        <dbReference type="SAM" id="Phobius"/>
    </source>
</evidence>
<keyword evidence="1" id="KW-0812">Transmembrane</keyword>
<organism evidence="2 3">
    <name type="scientific">Candidatus Daviesbacteria bacterium GW2011_GWB1_41_5</name>
    <dbReference type="NCBI Taxonomy" id="1618429"/>
    <lineage>
        <taxon>Bacteria</taxon>
        <taxon>Candidatus Daviesiibacteriota</taxon>
    </lineage>
</organism>
<keyword evidence="1" id="KW-0472">Membrane</keyword>
<name>A0A0G0WFS4_9BACT</name>
<dbReference type="AlphaFoldDB" id="A0A0G0WFS4"/>
<keyword evidence="1" id="KW-1133">Transmembrane helix</keyword>
<sequence>MRGKNKSWGFTLIELLVVIAILAILSAVAISIYAGAQRNARDKIRTADIAGIARTLESTRDFGQNEYINELAEDYPNSIPKDPSSSTAYCIKTSTTSMRIPDPD</sequence>
<dbReference type="InterPro" id="IPR045584">
    <property type="entry name" value="Pilin-like"/>
</dbReference>
<evidence type="ECO:0008006" key="4">
    <source>
        <dbReference type="Google" id="ProtNLM"/>
    </source>
</evidence>
<feature type="non-terminal residue" evidence="2">
    <location>
        <position position="104"/>
    </location>
</feature>
<dbReference type="NCBIfam" id="TIGR02532">
    <property type="entry name" value="IV_pilin_GFxxxE"/>
    <property type="match status" value="1"/>
</dbReference>
<evidence type="ECO:0000313" key="2">
    <source>
        <dbReference type="EMBL" id="KKS11775.1"/>
    </source>
</evidence>
<gene>
    <name evidence="2" type="ORF">UU67_C0064G0001</name>
</gene>
<dbReference type="EMBL" id="LCBN01000064">
    <property type="protein sequence ID" value="KKS11775.1"/>
    <property type="molecule type" value="Genomic_DNA"/>
</dbReference>